<evidence type="ECO:0000313" key="2">
    <source>
        <dbReference type="EMBL" id="CTR08600.1"/>
    </source>
</evidence>
<proteinExistence type="predicted"/>
<dbReference type="EMBL" id="CWKI01000008">
    <property type="protein sequence ID" value="CTR08600.1"/>
    <property type="molecule type" value="Genomic_DNA"/>
</dbReference>
<gene>
    <name evidence="2" type="primary">FGENESH: predicted gene_8.316</name>
    <name evidence="3" type="ORF">AAT19DRAFT_16055</name>
    <name evidence="2" type="ORF">BN2166_0044610</name>
</gene>
<dbReference type="Proteomes" id="UP000199069">
    <property type="component" value="Unassembled WGS sequence"/>
</dbReference>
<dbReference type="EMBL" id="LCTV02000008">
    <property type="protein sequence ID" value="PRQ73302.1"/>
    <property type="molecule type" value="Genomic_DNA"/>
</dbReference>
<name>A0A0K3CJC0_RHOTO</name>
<dbReference type="SUPFAM" id="SSF48371">
    <property type="entry name" value="ARM repeat"/>
    <property type="match status" value="1"/>
</dbReference>
<reference evidence="3 5" key="2">
    <citation type="journal article" date="2018" name="Elife">
        <title>Functional genomics of lipid metabolism in the oleaginous yeast Rhodosporidium toruloides.</title>
        <authorList>
            <person name="Coradetti S.T."/>
            <person name="Pinel D."/>
            <person name="Geiselman G."/>
            <person name="Ito M."/>
            <person name="Mondo S."/>
            <person name="Reilly M.C."/>
            <person name="Cheng Y.F."/>
            <person name="Bauer S."/>
            <person name="Grigoriev I."/>
            <person name="Gladden J.M."/>
            <person name="Simmons B.A."/>
            <person name="Brem R."/>
            <person name="Arkin A.P."/>
            <person name="Skerker J.M."/>
        </authorList>
    </citation>
    <scope>NUCLEOTIDE SEQUENCE [LARGE SCALE GENOMIC DNA]</scope>
    <source>
        <strain evidence="3 5">NBRC 0880</strain>
    </source>
</reference>
<feature type="compositionally biased region" description="Pro residues" evidence="1">
    <location>
        <begin position="79"/>
        <end position="91"/>
    </location>
</feature>
<evidence type="ECO:0000256" key="1">
    <source>
        <dbReference type="SAM" id="MobiDB-lite"/>
    </source>
</evidence>
<dbReference type="Proteomes" id="UP000239560">
    <property type="component" value="Unassembled WGS sequence"/>
</dbReference>
<organism evidence="2 4">
    <name type="scientific">Rhodotorula toruloides</name>
    <name type="common">Yeast</name>
    <name type="synonym">Rhodosporidium toruloides</name>
    <dbReference type="NCBI Taxonomy" id="5286"/>
    <lineage>
        <taxon>Eukaryota</taxon>
        <taxon>Fungi</taxon>
        <taxon>Dikarya</taxon>
        <taxon>Basidiomycota</taxon>
        <taxon>Pucciniomycotina</taxon>
        <taxon>Microbotryomycetes</taxon>
        <taxon>Sporidiobolales</taxon>
        <taxon>Sporidiobolaceae</taxon>
        <taxon>Rhodotorula</taxon>
    </lineage>
</organism>
<feature type="region of interest" description="Disordered" evidence="1">
    <location>
        <begin position="28"/>
        <end position="148"/>
    </location>
</feature>
<dbReference type="InterPro" id="IPR011989">
    <property type="entry name" value="ARM-like"/>
</dbReference>
<reference evidence="2 4" key="1">
    <citation type="submission" date="2015-07" db="EMBL/GenBank/DDBJ databases">
        <authorList>
            <person name="Cajimat M.N.B."/>
            <person name="Milazzo M.L."/>
            <person name="Fulhorst C.F."/>
        </authorList>
    </citation>
    <scope>NUCLEOTIDE SEQUENCE [LARGE SCALE GENOMIC DNA]</scope>
    <source>
        <strain evidence="2">Single colony</strain>
    </source>
</reference>
<evidence type="ECO:0000313" key="3">
    <source>
        <dbReference type="EMBL" id="PRQ73302.1"/>
    </source>
</evidence>
<dbReference type="AlphaFoldDB" id="A0A0K3CJC0"/>
<evidence type="ECO:0000313" key="5">
    <source>
        <dbReference type="Proteomes" id="UP000239560"/>
    </source>
</evidence>
<accession>A0A0K3CJC0</accession>
<evidence type="ECO:0000313" key="4">
    <source>
        <dbReference type="Proteomes" id="UP000199069"/>
    </source>
</evidence>
<keyword evidence="4" id="KW-1185">Reference proteome</keyword>
<dbReference type="OrthoDB" id="2523362at2759"/>
<feature type="compositionally biased region" description="Basic and acidic residues" evidence="1">
    <location>
        <begin position="65"/>
        <end position="75"/>
    </location>
</feature>
<sequence length="573" mass="62411">MSSISGGHVLGGLKLDKLVTPERLEKHRVPERLAAEQPATSALAPLLDEAPKEGSWRRLGAILEESCRETDEIRKKAPGGPPPPPPPPPPTWHDAGPSSSSAFPLPPQASHAFFPTPAPSLTRFGQPQPRFAQFPSSGAPQPQFTPYGYPLAPPAPFGGSQPYSSSFVPPPFLQNQHGANQVPLGTGRSGQGGGWLQAGGHGGQGARQGAFGGYAPPMLASGSAGSLSLQDFDSAYLDQILNNEIDHDQASSFIKSASTTDAEAVAAVVAPKALALATHGPGFFRILDLFEKESKQVDETLGTALSGHCVELLKDDRGSRCIRALVKSKNLSSQLARSIRQELFNAIDALATSYEFVRLLCLAIHRTSRHELFAVFQRFSAFLKNQKMADVLRNEELTEMLNAGFHRLLELDTEENAAESQQTDTVRAVASLILAEGEICKESGPALHLLKTVVQSANPDQLKPVKHFLKGRVRAYACKADKRKWLLEEVIQRCSREDLEKMVAEVLGETRFGNEKLRLMLEDDNGAWVIRGFLIAGSHHGGPNYEELLQRTRHLVSRVEINSLVEKRLKPWL</sequence>
<dbReference type="InterPro" id="IPR016024">
    <property type="entry name" value="ARM-type_fold"/>
</dbReference>
<feature type="compositionally biased region" description="Polar residues" evidence="1">
    <location>
        <begin position="134"/>
        <end position="144"/>
    </location>
</feature>
<dbReference type="Gene3D" id="1.25.10.10">
    <property type="entry name" value="Leucine-rich Repeat Variant"/>
    <property type="match status" value="1"/>
</dbReference>
<protein>
    <submittedName>
        <fullName evidence="2 3">Proteophosphoglycan ppg4</fullName>
    </submittedName>
</protein>